<dbReference type="GO" id="GO:0006865">
    <property type="term" value="P:amino acid transport"/>
    <property type="evidence" value="ECO:0007669"/>
    <property type="project" value="UniProtKB-KW"/>
</dbReference>
<evidence type="ECO:0000256" key="9">
    <source>
        <dbReference type="SAM" id="Phobius"/>
    </source>
</evidence>
<reference evidence="10 11" key="1">
    <citation type="submission" date="2020-04" db="EMBL/GenBank/DDBJ databases">
        <title>Ramlibacter sp. G-1-2-2 isolated from soil.</title>
        <authorList>
            <person name="Dahal R.H."/>
        </authorList>
    </citation>
    <scope>NUCLEOTIDE SEQUENCE [LARGE SCALE GENOMIC DNA]</scope>
    <source>
        <strain evidence="10 11">G-1-2-2</strain>
    </source>
</reference>
<gene>
    <name evidence="10" type="ORF">HHL11_18340</name>
</gene>
<evidence type="ECO:0000256" key="1">
    <source>
        <dbReference type="ARBA" id="ARBA00004651"/>
    </source>
</evidence>
<dbReference type="RefSeq" id="WP_169419788.1">
    <property type="nucleotide sequence ID" value="NZ_JABBFX010000001.1"/>
</dbReference>
<evidence type="ECO:0000256" key="6">
    <source>
        <dbReference type="ARBA" id="ARBA00022989"/>
    </source>
</evidence>
<dbReference type="PANTHER" id="PTHR11795:SF445">
    <property type="entry name" value="AMINO ACID ABC TRANSPORTER PERMEASE PROTEIN"/>
    <property type="match status" value="1"/>
</dbReference>
<feature type="transmembrane region" description="Helical" evidence="9">
    <location>
        <begin position="221"/>
        <end position="250"/>
    </location>
</feature>
<evidence type="ECO:0000256" key="4">
    <source>
        <dbReference type="ARBA" id="ARBA00022692"/>
    </source>
</evidence>
<sequence>MQMLGATLVNGVVVGMMYGLLAMALILLLQTTGVFNFAQGDVGMLVAFVSWALITSGKWPVGLAVLASVPISAALGVLLYFVVIRPGRADPVGLSLRSLGLLVLFIALAQRTWGTNAPYTFPKLLPDSGVAVSGFNITWLQLATLVFTIALALLVSFILQRTRIGLMIRAVRANRVAAFELGVNVAAIEITAWAAAAVVSGVVGILFAMLTFLAPTMMAPFLLSAFAAAMLGGLYSMAGALAGGVLLGVVQSASSVYLNQPELTSLIAFLILVAGLLLRRERLALST</sequence>
<keyword evidence="7 9" id="KW-0472">Membrane</keyword>
<evidence type="ECO:0000313" key="11">
    <source>
        <dbReference type="Proteomes" id="UP000541185"/>
    </source>
</evidence>
<keyword evidence="6 9" id="KW-1133">Transmembrane helix</keyword>
<comment type="similarity">
    <text evidence="8">Belongs to the binding-protein-dependent transport system permease family. LivHM subfamily.</text>
</comment>
<accession>A0A848H572</accession>
<feature type="transmembrane region" description="Helical" evidence="9">
    <location>
        <begin position="262"/>
        <end position="278"/>
    </location>
</feature>
<dbReference type="AlphaFoldDB" id="A0A848H572"/>
<name>A0A848H572_9BURK</name>
<comment type="subcellular location">
    <subcellularLocation>
        <location evidence="1">Cell membrane</location>
        <topology evidence="1">Multi-pass membrane protein</topology>
    </subcellularLocation>
</comment>
<evidence type="ECO:0000256" key="3">
    <source>
        <dbReference type="ARBA" id="ARBA00022475"/>
    </source>
</evidence>
<feature type="transmembrane region" description="Helical" evidence="9">
    <location>
        <begin position="133"/>
        <end position="159"/>
    </location>
</feature>
<keyword evidence="3" id="KW-1003">Cell membrane</keyword>
<dbReference type="InterPro" id="IPR001851">
    <property type="entry name" value="ABC_transp_permease"/>
</dbReference>
<evidence type="ECO:0000256" key="2">
    <source>
        <dbReference type="ARBA" id="ARBA00022448"/>
    </source>
</evidence>
<dbReference type="GO" id="GO:0005886">
    <property type="term" value="C:plasma membrane"/>
    <property type="evidence" value="ECO:0007669"/>
    <property type="project" value="UniProtKB-SubCell"/>
</dbReference>
<evidence type="ECO:0000256" key="5">
    <source>
        <dbReference type="ARBA" id="ARBA00022970"/>
    </source>
</evidence>
<evidence type="ECO:0000313" key="10">
    <source>
        <dbReference type="EMBL" id="NML45714.1"/>
    </source>
</evidence>
<proteinExistence type="inferred from homology"/>
<dbReference type="PANTHER" id="PTHR11795">
    <property type="entry name" value="BRANCHED-CHAIN AMINO ACID TRANSPORT SYSTEM PERMEASE PROTEIN LIVH"/>
    <property type="match status" value="1"/>
</dbReference>
<keyword evidence="5" id="KW-0029">Amino-acid transport</keyword>
<protein>
    <submittedName>
        <fullName evidence="10">Branched-chain amino acid ABC transporter permease</fullName>
    </submittedName>
</protein>
<keyword evidence="11" id="KW-1185">Reference proteome</keyword>
<dbReference type="GO" id="GO:0022857">
    <property type="term" value="F:transmembrane transporter activity"/>
    <property type="evidence" value="ECO:0007669"/>
    <property type="project" value="InterPro"/>
</dbReference>
<keyword evidence="2" id="KW-0813">Transport</keyword>
<evidence type="ECO:0000256" key="7">
    <source>
        <dbReference type="ARBA" id="ARBA00023136"/>
    </source>
</evidence>
<comment type="caution">
    <text evidence="10">The sequence shown here is derived from an EMBL/GenBank/DDBJ whole genome shotgun (WGS) entry which is preliminary data.</text>
</comment>
<dbReference type="Pfam" id="PF02653">
    <property type="entry name" value="BPD_transp_2"/>
    <property type="match status" value="1"/>
</dbReference>
<feature type="transmembrane region" description="Helical" evidence="9">
    <location>
        <begin position="94"/>
        <end position="113"/>
    </location>
</feature>
<evidence type="ECO:0000256" key="8">
    <source>
        <dbReference type="ARBA" id="ARBA00037998"/>
    </source>
</evidence>
<feature type="transmembrane region" description="Helical" evidence="9">
    <location>
        <begin position="60"/>
        <end position="82"/>
    </location>
</feature>
<dbReference type="EMBL" id="JABBFX010000001">
    <property type="protein sequence ID" value="NML45714.1"/>
    <property type="molecule type" value="Genomic_DNA"/>
</dbReference>
<feature type="transmembrane region" description="Helical" evidence="9">
    <location>
        <begin position="6"/>
        <end position="27"/>
    </location>
</feature>
<dbReference type="CDD" id="cd06582">
    <property type="entry name" value="TM_PBP1_LivH_like"/>
    <property type="match status" value="1"/>
</dbReference>
<keyword evidence="4 9" id="KW-0812">Transmembrane</keyword>
<feature type="transmembrane region" description="Helical" evidence="9">
    <location>
        <begin position="194"/>
        <end position="214"/>
    </location>
</feature>
<organism evidence="10 11">
    <name type="scientific">Ramlibacter agri</name>
    <dbReference type="NCBI Taxonomy" id="2728837"/>
    <lineage>
        <taxon>Bacteria</taxon>
        <taxon>Pseudomonadati</taxon>
        <taxon>Pseudomonadota</taxon>
        <taxon>Betaproteobacteria</taxon>
        <taxon>Burkholderiales</taxon>
        <taxon>Comamonadaceae</taxon>
        <taxon>Ramlibacter</taxon>
    </lineage>
</organism>
<dbReference type="InterPro" id="IPR052157">
    <property type="entry name" value="BCAA_transport_permease"/>
</dbReference>
<dbReference type="Proteomes" id="UP000541185">
    <property type="component" value="Unassembled WGS sequence"/>
</dbReference>